<keyword evidence="4" id="KW-0732">Signal</keyword>
<comment type="caution">
    <text evidence="5">The sequence shown here is derived from an EMBL/GenBank/DDBJ whole genome shotgun (WGS) entry which is preliminary data.</text>
</comment>
<feature type="compositionally biased region" description="Low complexity" evidence="3">
    <location>
        <begin position="249"/>
        <end position="258"/>
    </location>
</feature>
<gene>
    <name evidence="5" type="ORF">SK128_001828</name>
</gene>
<organism evidence="5 6">
    <name type="scientific">Halocaridina rubra</name>
    <name type="common">Hawaiian red shrimp</name>
    <dbReference type="NCBI Taxonomy" id="373956"/>
    <lineage>
        <taxon>Eukaryota</taxon>
        <taxon>Metazoa</taxon>
        <taxon>Ecdysozoa</taxon>
        <taxon>Arthropoda</taxon>
        <taxon>Crustacea</taxon>
        <taxon>Multicrustacea</taxon>
        <taxon>Malacostraca</taxon>
        <taxon>Eumalacostraca</taxon>
        <taxon>Eucarida</taxon>
        <taxon>Decapoda</taxon>
        <taxon>Pleocyemata</taxon>
        <taxon>Caridea</taxon>
        <taxon>Atyoidea</taxon>
        <taxon>Atyidae</taxon>
        <taxon>Halocaridina</taxon>
    </lineage>
</organism>
<keyword evidence="6" id="KW-1185">Reference proteome</keyword>
<evidence type="ECO:0000256" key="1">
    <source>
        <dbReference type="ARBA" id="ARBA00022460"/>
    </source>
</evidence>
<dbReference type="GO" id="GO:0042302">
    <property type="term" value="F:structural constituent of cuticle"/>
    <property type="evidence" value="ECO:0007669"/>
    <property type="project" value="UniProtKB-UniRule"/>
</dbReference>
<evidence type="ECO:0000256" key="4">
    <source>
        <dbReference type="SAM" id="SignalP"/>
    </source>
</evidence>
<evidence type="ECO:0000313" key="5">
    <source>
        <dbReference type="EMBL" id="KAK7079225.1"/>
    </source>
</evidence>
<feature type="compositionally biased region" description="Polar residues" evidence="3">
    <location>
        <begin position="349"/>
        <end position="362"/>
    </location>
</feature>
<feature type="signal peptide" evidence="4">
    <location>
        <begin position="1"/>
        <end position="30"/>
    </location>
</feature>
<reference evidence="5 6" key="1">
    <citation type="submission" date="2023-11" db="EMBL/GenBank/DDBJ databases">
        <title>Halocaridina rubra genome assembly.</title>
        <authorList>
            <person name="Smith C."/>
        </authorList>
    </citation>
    <scope>NUCLEOTIDE SEQUENCE [LARGE SCALE GENOMIC DNA]</scope>
    <source>
        <strain evidence="5">EP-1</strain>
        <tissue evidence="5">Whole</tissue>
    </source>
</reference>
<accession>A0AAN9ABG5</accession>
<proteinExistence type="predicted"/>
<name>A0AAN9ABG5_HALRR</name>
<dbReference type="PANTHER" id="PTHR12236">
    <property type="entry name" value="STRUCTURAL CONTITUENT OF CUTICLE"/>
    <property type="match status" value="1"/>
</dbReference>
<evidence type="ECO:0000313" key="6">
    <source>
        <dbReference type="Proteomes" id="UP001381693"/>
    </source>
</evidence>
<dbReference type="InterPro" id="IPR000618">
    <property type="entry name" value="Insect_cuticle"/>
</dbReference>
<dbReference type="PROSITE" id="PS51257">
    <property type="entry name" value="PROKAR_LIPOPROTEIN"/>
    <property type="match status" value="1"/>
</dbReference>
<dbReference type="EMBL" id="JAXCGZ010007559">
    <property type="protein sequence ID" value="KAK7079225.1"/>
    <property type="molecule type" value="Genomic_DNA"/>
</dbReference>
<protein>
    <submittedName>
        <fullName evidence="5">Uncharacterized protein</fullName>
    </submittedName>
</protein>
<feature type="region of interest" description="Disordered" evidence="3">
    <location>
        <begin position="249"/>
        <end position="271"/>
    </location>
</feature>
<feature type="chain" id="PRO_5043047439" evidence="4">
    <location>
        <begin position="31"/>
        <end position="483"/>
    </location>
</feature>
<keyword evidence="1 2" id="KW-0193">Cuticle</keyword>
<dbReference type="Proteomes" id="UP001381693">
    <property type="component" value="Unassembled WGS sequence"/>
</dbReference>
<feature type="compositionally biased region" description="Polar residues" evidence="3">
    <location>
        <begin position="259"/>
        <end position="270"/>
    </location>
</feature>
<dbReference type="PROSITE" id="PS51155">
    <property type="entry name" value="CHIT_BIND_RR_2"/>
    <property type="match status" value="1"/>
</dbReference>
<evidence type="ECO:0000256" key="2">
    <source>
        <dbReference type="PROSITE-ProRule" id="PRU00497"/>
    </source>
</evidence>
<dbReference type="PANTHER" id="PTHR12236:SF86">
    <property type="entry name" value="CCP84AC-RELATED"/>
    <property type="match status" value="1"/>
</dbReference>
<dbReference type="GO" id="GO:0031012">
    <property type="term" value="C:extracellular matrix"/>
    <property type="evidence" value="ECO:0007669"/>
    <property type="project" value="TreeGrafter"/>
</dbReference>
<feature type="region of interest" description="Disordered" evidence="3">
    <location>
        <begin position="341"/>
        <end position="362"/>
    </location>
</feature>
<dbReference type="AlphaFoldDB" id="A0AAN9ABG5"/>
<sequence length="483" mass="58636">MDYRMCRVSGRGGVHVAAVLIVLSLGLASCQDGSYHLDSRGVQVQQGLTPSQQLFDNHVAFSEEFKQRSREMATQYSIDQPVYNDPKPDYTWAYKVDAKSTGDMKSAREERRGDVVVGQYSVMDPDGTLRTVDYTVAPGTGFQATVHKEENAEGLRTQYSRQNQYNQNQYQQYSRKQNQYQESDWNRFQKQQEYGSRYNQYQNQQYQNQQSYQRDFQDQRRYGNQFQNQDRNRNQYQRNYNNQYQNQQNYRQSQQYQNTVSGSGVTLKNYDNSKRYGFSRNDYNNDQYFNQGSNLYSRNENLFQQNNQRYGTTNKIRNQNQINYDTTTYDQIWNNNKYDRQQYSRQSDDYTQNQYNRDPTYNTRYQFNRDRSYINQQQNRYESKNYNVVRREETRNNRIKYNDQYDNQYNANQRYQYSANQRYQYNQKKQFQTSRFSQNNWDRDNQWNQRSNQYYNRYSLLDKNQNRYSDNYSPVSVVLYENA</sequence>
<dbReference type="Pfam" id="PF00379">
    <property type="entry name" value="Chitin_bind_4"/>
    <property type="match status" value="1"/>
</dbReference>
<evidence type="ECO:0000256" key="3">
    <source>
        <dbReference type="SAM" id="MobiDB-lite"/>
    </source>
</evidence>
<dbReference type="InterPro" id="IPR051217">
    <property type="entry name" value="Insect_Cuticle_Struc_Prot"/>
</dbReference>
<dbReference type="GO" id="GO:0005615">
    <property type="term" value="C:extracellular space"/>
    <property type="evidence" value="ECO:0007669"/>
    <property type="project" value="TreeGrafter"/>
</dbReference>